<reference evidence="1 2" key="1">
    <citation type="submission" date="2020-02" db="EMBL/GenBank/DDBJ databases">
        <title>Characterization of phylogenetic diversity of novel bifidobacterial species isolated in Czech ZOOs.</title>
        <authorList>
            <person name="Lugli G.A."/>
            <person name="Vera N.B."/>
            <person name="Ventura M."/>
        </authorList>
    </citation>
    <scope>NUCLEOTIDE SEQUENCE [LARGE SCALE GENOMIC DNA]</scope>
    <source>
        <strain evidence="1 2">DSM 109957</strain>
    </source>
</reference>
<sequence length="107" mass="11915">MDDTIVDLPFTGTVIGTICTVDANSESVKKLFPNLSKPQEQQEPPERQLYFKTKDGTKHTFKGSVEVKDDHTLTVTVHEYAVEYPNGNKAMLRISAPSFTEPPASME</sequence>
<comment type="caution">
    <text evidence="1">The sequence shown here is derived from an EMBL/GenBank/DDBJ whole genome shotgun (WGS) entry which is preliminary data.</text>
</comment>
<dbReference type="Proteomes" id="UP000532194">
    <property type="component" value="Unassembled WGS sequence"/>
</dbReference>
<evidence type="ECO:0000313" key="1">
    <source>
        <dbReference type="EMBL" id="NMM93904.1"/>
    </source>
</evidence>
<dbReference type="AlphaFoldDB" id="A0A7Y0HTP3"/>
<proteinExistence type="predicted"/>
<keyword evidence="2" id="KW-1185">Reference proteome</keyword>
<gene>
    <name evidence="1" type="ORF">G1C95_1091</name>
</gene>
<dbReference type="RefSeq" id="WP_169171957.1">
    <property type="nucleotide sequence ID" value="NZ_JAAIII010000003.1"/>
</dbReference>
<evidence type="ECO:0000313" key="2">
    <source>
        <dbReference type="Proteomes" id="UP000532194"/>
    </source>
</evidence>
<protein>
    <submittedName>
        <fullName evidence="1">Uncharacterized protein</fullName>
    </submittedName>
</protein>
<organism evidence="1 2">
    <name type="scientific">Bifidobacterium oedipodis</name>
    <dbReference type="NCBI Taxonomy" id="2675322"/>
    <lineage>
        <taxon>Bacteria</taxon>
        <taxon>Bacillati</taxon>
        <taxon>Actinomycetota</taxon>
        <taxon>Actinomycetes</taxon>
        <taxon>Bifidobacteriales</taxon>
        <taxon>Bifidobacteriaceae</taxon>
        <taxon>Bifidobacterium</taxon>
    </lineage>
</organism>
<name>A0A7Y0HTP3_9BIFI</name>
<dbReference type="EMBL" id="JAAIII010000003">
    <property type="protein sequence ID" value="NMM93904.1"/>
    <property type="molecule type" value="Genomic_DNA"/>
</dbReference>
<accession>A0A7Y0HTP3</accession>